<sequence length="530" mass="60907">MNDKVMNISYSEPSIQYLQQILDGVSTGLLRVPRFQRPFIWLEDRQLELMRSIREGVPIGAIMIWKTTDAPVAYYKRIGRFPLGTASDPRPQQYILDGVQRICTLYGALINPPSADDVVNYNGETEFLDNEKVIYFSFPDDDFVFSDANTTNSDLMPLNVLFKTLDLIKFQRKLEETGKEEWIEQSSDLAVRFRDYKIPLLSLTTDDLTAATSTFQRINSQGARMSDIHMIHALTWKNDFDLQDQLINLKAEYLSPLFWDDLDDDVILKVCKGLGGLNLYKTEPKEVGKLIRDNPELLRQAFSALANAARIFDDYLGIPTPEFVPYSFQTIFLAIGAHEALDYARSKELIKKWFWFTTYIEAFSGMSDDKVKRALADFKIMVKTSDPIWSNDRSNRFDKKTRFDFRSVRSKATTLALAKRFSDTTNEDSSVLLRNFGRAMMQQLQVKSGGPKNLNSTGNRIFSSPEDVVSFRTRFYSGSLSEVELVSHFLTSDDFLHDLLSSTSLIETRAERIFTYEEKLYQENSIDFLL</sequence>
<name>A0ABX6MEB7_9BURK</name>
<proteinExistence type="predicted"/>
<dbReference type="InterPro" id="IPR004919">
    <property type="entry name" value="GmrSD_N"/>
</dbReference>
<dbReference type="Pfam" id="PF03235">
    <property type="entry name" value="GmrSD_N"/>
    <property type="match status" value="1"/>
</dbReference>
<dbReference type="EMBL" id="CP051684">
    <property type="protein sequence ID" value="QJD92217.1"/>
    <property type="molecule type" value="Genomic_DNA"/>
</dbReference>
<keyword evidence="3" id="KW-1185">Reference proteome</keyword>
<feature type="domain" description="GmrSD restriction endonucleases N-terminal" evidence="1">
    <location>
        <begin position="19"/>
        <end position="234"/>
    </location>
</feature>
<evidence type="ECO:0000313" key="3">
    <source>
        <dbReference type="Proteomes" id="UP000503117"/>
    </source>
</evidence>
<evidence type="ECO:0000259" key="1">
    <source>
        <dbReference type="Pfam" id="PF03235"/>
    </source>
</evidence>
<gene>
    <name evidence="2" type="ORF">HH213_20235</name>
</gene>
<evidence type="ECO:0000313" key="2">
    <source>
        <dbReference type="EMBL" id="QJD92217.1"/>
    </source>
</evidence>
<dbReference type="PANTHER" id="PTHR37292">
    <property type="entry name" value="VNG6097C"/>
    <property type="match status" value="1"/>
</dbReference>
<accession>A0ABX6MEB7</accession>
<organism evidence="2 3">
    <name type="scientific">Duganella dendranthematis</name>
    <dbReference type="NCBI Taxonomy" id="2728021"/>
    <lineage>
        <taxon>Bacteria</taxon>
        <taxon>Pseudomonadati</taxon>
        <taxon>Pseudomonadota</taxon>
        <taxon>Betaproteobacteria</taxon>
        <taxon>Burkholderiales</taxon>
        <taxon>Oxalobacteraceae</taxon>
        <taxon>Telluria group</taxon>
        <taxon>Duganella</taxon>
    </lineage>
</organism>
<dbReference type="Proteomes" id="UP000503117">
    <property type="component" value="Chromosome"/>
</dbReference>
<dbReference type="PANTHER" id="PTHR37292:SF2">
    <property type="entry name" value="DUF262 DOMAIN-CONTAINING PROTEIN"/>
    <property type="match status" value="1"/>
</dbReference>
<dbReference type="RefSeq" id="WP_169113430.1">
    <property type="nucleotide sequence ID" value="NZ_CP051684.1"/>
</dbReference>
<reference evidence="2 3" key="1">
    <citation type="submission" date="2020-04" db="EMBL/GenBank/DDBJ databases">
        <title>Genome sequencing of novel species.</title>
        <authorList>
            <person name="Heo J."/>
            <person name="Kim S.-J."/>
            <person name="Kim J.-S."/>
            <person name="Hong S.-B."/>
            <person name="Kwon S.-W."/>
        </authorList>
    </citation>
    <scope>NUCLEOTIDE SEQUENCE [LARGE SCALE GENOMIC DNA]</scope>
    <source>
        <strain evidence="2 3">AF9R3</strain>
    </source>
</reference>
<protein>
    <submittedName>
        <fullName evidence="2">DUF262 domain-containing protein</fullName>
    </submittedName>
</protein>